<name>A0A6C0FCN3_9ZZZZ</name>
<evidence type="ECO:0000256" key="3">
    <source>
        <dbReference type="ARBA" id="ARBA00011989"/>
    </source>
</evidence>
<dbReference type="AlphaFoldDB" id="A0A6C0FCN3"/>
<dbReference type="CDD" id="cd05260">
    <property type="entry name" value="GDP_MD_SDR_e"/>
    <property type="match status" value="1"/>
</dbReference>
<dbReference type="FunFam" id="3.40.50.720:FF:000924">
    <property type="entry name" value="GDP-mannose 4,6 dehydratase"/>
    <property type="match status" value="1"/>
</dbReference>
<dbReference type="PANTHER" id="PTHR43715">
    <property type="entry name" value="GDP-MANNOSE 4,6-DEHYDRATASE"/>
    <property type="match status" value="1"/>
</dbReference>
<dbReference type="Gene3D" id="3.40.50.720">
    <property type="entry name" value="NAD(P)-binding Rossmann-like Domain"/>
    <property type="match status" value="1"/>
</dbReference>
<reference evidence="6" key="1">
    <citation type="journal article" date="2020" name="Nature">
        <title>Giant virus diversity and host interactions through global metagenomics.</title>
        <authorList>
            <person name="Schulz F."/>
            <person name="Roux S."/>
            <person name="Paez-Espino D."/>
            <person name="Jungbluth S."/>
            <person name="Walsh D.A."/>
            <person name="Denef V.J."/>
            <person name="McMahon K.D."/>
            <person name="Konstantinidis K.T."/>
            <person name="Eloe-Fadrosh E.A."/>
            <person name="Kyrpides N.C."/>
            <person name="Woyke T."/>
        </authorList>
    </citation>
    <scope>NUCLEOTIDE SEQUENCE</scope>
    <source>
        <strain evidence="6">GVMAG-S-ERX556106-38</strain>
    </source>
</reference>
<dbReference type="GO" id="GO:0042351">
    <property type="term" value="P:'de novo' GDP-L-fucose biosynthetic process"/>
    <property type="evidence" value="ECO:0007669"/>
    <property type="project" value="TreeGrafter"/>
</dbReference>
<keyword evidence="4" id="KW-0456">Lyase</keyword>
<comment type="similarity">
    <text evidence="2">Belongs to the NAD(P)-dependent epimerase/dehydratase family. GDP-mannose 4,6-dehydratase subfamily.</text>
</comment>
<evidence type="ECO:0000256" key="2">
    <source>
        <dbReference type="ARBA" id="ARBA00009263"/>
    </source>
</evidence>
<dbReference type="Gene3D" id="3.90.25.10">
    <property type="entry name" value="UDP-galactose 4-epimerase, domain 1"/>
    <property type="match status" value="1"/>
</dbReference>
<dbReference type="EC" id="4.2.1.47" evidence="3"/>
<evidence type="ECO:0000313" key="6">
    <source>
        <dbReference type="EMBL" id="QHT38774.1"/>
    </source>
</evidence>
<evidence type="ECO:0000256" key="1">
    <source>
        <dbReference type="ARBA" id="ARBA00001937"/>
    </source>
</evidence>
<evidence type="ECO:0000259" key="5">
    <source>
        <dbReference type="Pfam" id="PF16363"/>
    </source>
</evidence>
<dbReference type="InterPro" id="IPR006368">
    <property type="entry name" value="GDP_Man_deHydtase"/>
</dbReference>
<sequence>MSHPSKLAFITGITGQDGSYLSELLLEKGYKVYGFVRRTSLLYNNKRIEHIRDKIHLEYGDLTDGASLTNYICRIAMQNEGFSVFEIYNLAAQSHVQISFEIPEYTSLVDGIGTLKLLEAIRTFPEETQKKIRFYQAGTSEMFGKVLETPQCETTPFNPQSPYACAKVYSHFLVKNYRDGYGMFACNGILFNHESPRRGANFVTMKIVNGIKKLLEQEKAGSGDFILTLGNIDSQRDWGHAKDYVRGMWLMLQKDKPDDYVLATGYTCSVRHFIELCFKRHNKIILWKGEGVNEVGIDKDTEKPVIQISKKYFRPCEVDLLLGSANKAESELGWKREYSLDQLIDDMFESEII</sequence>
<organism evidence="6">
    <name type="scientific">viral metagenome</name>
    <dbReference type="NCBI Taxonomy" id="1070528"/>
    <lineage>
        <taxon>unclassified sequences</taxon>
        <taxon>metagenomes</taxon>
        <taxon>organismal metagenomes</taxon>
    </lineage>
</organism>
<evidence type="ECO:0000256" key="4">
    <source>
        <dbReference type="ARBA" id="ARBA00023239"/>
    </source>
</evidence>
<dbReference type="InterPro" id="IPR016040">
    <property type="entry name" value="NAD(P)-bd_dom"/>
</dbReference>
<feature type="domain" description="NAD(P)-binding" evidence="5">
    <location>
        <begin position="9"/>
        <end position="347"/>
    </location>
</feature>
<dbReference type="EMBL" id="MN738834">
    <property type="protein sequence ID" value="QHT38774.1"/>
    <property type="molecule type" value="Genomic_DNA"/>
</dbReference>
<dbReference type="NCBIfam" id="TIGR01472">
    <property type="entry name" value="gmd"/>
    <property type="match status" value="1"/>
</dbReference>
<dbReference type="PANTHER" id="PTHR43715:SF1">
    <property type="entry name" value="GDP-MANNOSE 4,6 DEHYDRATASE"/>
    <property type="match status" value="1"/>
</dbReference>
<accession>A0A6C0FCN3</accession>
<dbReference type="SUPFAM" id="SSF51735">
    <property type="entry name" value="NAD(P)-binding Rossmann-fold domains"/>
    <property type="match status" value="1"/>
</dbReference>
<dbReference type="GO" id="GO:0008446">
    <property type="term" value="F:GDP-mannose 4,6-dehydratase activity"/>
    <property type="evidence" value="ECO:0007669"/>
    <property type="project" value="UniProtKB-EC"/>
</dbReference>
<dbReference type="Pfam" id="PF16363">
    <property type="entry name" value="GDP_Man_Dehyd"/>
    <property type="match status" value="1"/>
</dbReference>
<proteinExistence type="inferred from homology"/>
<protein>
    <recommendedName>
        <fullName evidence="3">GDP-mannose 4,6-dehydratase</fullName>
        <ecNumber evidence="3">4.2.1.47</ecNumber>
    </recommendedName>
</protein>
<dbReference type="InterPro" id="IPR036291">
    <property type="entry name" value="NAD(P)-bd_dom_sf"/>
</dbReference>
<comment type="cofactor">
    <cofactor evidence="1">
        <name>NADP(+)</name>
        <dbReference type="ChEBI" id="CHEBI:58349"/>
    </cofactor>
</comment>